<dbReference type="Proteomes" id="UP000654670">
    <property type="component" value="Unassembled WGS sequence"/>
</dbReference>
<organism evidence="2 3">
    <name type="scientific">Sporolactobacillus putidus</name>
    <dbReference type="NCBI Taxonomy" id="492735"/>
    <lineage>
        <taxon>Bacteria</taxon>
        <taxon>Bacillati</taxon>
        <taxon>Bacillota</taxon>
        <taxon>Bacilli</taxon>
        <taxon>Bacillales</taxon>
        <taxon>Sporolactobacillaceae</taxon>
        <taxon>Sporolactobacillus</taxon>
    </lineage>
</organism>
<reference evidence="2" key="1">
    <citation type="journal article" date="2014" name="Int. J. Syst. Evol. Microbiol.">
        <title>Complete genome sequence of Corynebacterium casei LMG S-19264T (=DSM 44701T), isolated from a smear-ripened cheese.</title>
        <authorList>
            <consortium name="US DOE Joint Genome Institute (JGI-PGF)"/>
            <person name="Walter F."/>
            <person name="Albersmeier A."/>
            <person name="Kalinowski J."/>
            <person name="Ruckert C."/>
        </authorList>
    </citation>
    <scope>NUCLEOTIDE SEQUENCE</scope>
    <source>
        <strain evidence="2">JCM 15325</strain>
    </source>
</reference>
<reference evidence="2" key="2">
    <citation type="submission" date="2020-09" db="EMBL/GenBank/DDBJ databases">
        <authorList>
            <person name="Sun Q."/>
            <person name="Ohkuma M."/>
        </authorList>
    </citation>
    <scope>NUCLEOTIDE SEQUENCE</scope>
    <source>
        <strain evidence="2">JCM 15325</strain>
    </source>
</reference>
<accession>A0A917S981</accession>
<gene>
    <name evidence="2" type="ORF">GCM10007968_28220</name>
</gene>
<evidence type="ECO:0000313" key="3">
    <source>
        <dbReference type="Proteomes" id="UP000654670"/>
    </source>
</evidence>
<feature type="transmembrane region" description="Helical" evidence="1">
    <location>
        <begin position="59"/>
        <end position="85"/>
    </location>
</feature>
<keyword evidence="3" id="KW-1185">Reference proteome</keyword>
<name>A0A917S981_9BACL</name>
<keyword evidence="1" id="KW-0812">Transmembrane</keyword>
<dbReference type="RefSeq" id="WP_308424090.1">
    <property type="nucleotide sequence ID" value="NZ_BMOK01000015.1"/>
</dbReference>
<dbReference type="EMBL" id="BMOK01000015">
    <property type="protein sequence ID" value="GGL62555.1"/>
    <property type="molecule type" value="Genomic_DNA"/>
</dbReference>
<evidence type="ECO:0000256" key="1">
    <source>
        <dbReference type="SAM" id="Phobius"/>
    </source>
</evidence>
<protein>
    <submittedName>
        <fullName evidence="2">Uncharacterized protein</fullName>
    </submittedName>
</protein>
<proteinExistence type="predicted"/>
<keyword evidence="1" id="KW-1133">Transmembrane helix</keyword>
<evidence type="ECO:0000313" key="2">
    <source>
        <dbReference type="EMBL" id="GGL62555.1"/>
    </source>
</evidence>
<sequence>MSSNEYYEKCRALVDQPVEIKCNDGNVYNGIVDSVDQEKVYLKPFDTFNPESDNRNPGVFFFGLPFLGGFAGGLLGVGLGSIIGVRPYPYGPIPPYGPGPYYGPYGGFYGPGPYYY</sequence>
<keyword evidence="1" id="KW-0472">Membrane</keyword>
<dbReference type="AlphaFoldDB" id="A0A917S981"/>
<comment type="caution">
    <text evidence="2">The sequence shown here is derived from an EMBL/GenBank/DDBJ whole genome shotgun (WGS) entry which is preliminary data.</text>
</comment>